<keyword evidence="2" id="KW-0175">Coiled coil</keyword>
<dbReference type="Gene3D" id="3.30.930.30">
    <property type="match status" value="1"/>
</dbReference>
<evidence type="ECO:0000256" key="3">
    <source>
        <dbReference type="SAM" id="MobiDB-lite"/>
    </source>
</evidence>
<dbReference type="NCBIfam" id="NF041497">
    <property type="entry name" value="MobV"/>
    <property type="match status" value="1"/>
</dbReference>
<feature type="region of interest" description="Disordered" evidence="3">
    <location>
        <begin position="392"/>
        <end position="420"/>
    </location>
</feature>
<dbReference type="Pfam" id="PF01076">
    <property type="entry name" value="Mob_Pre"/>
    <property type="match status" value="1"/>
</dbReference>
<dbReference type="EMBL" id="JAPTGD010000020">
    <property type="protein sequence ID" value="MDU9695803.1"/>
    <property type="molecule type" value="Genomic_DNA"/>
</dbReference>
<dbReference type="AlphaFoldDB" id="A0AAX6NIU1"/>
<reference evidence="4" key="2">
    <citation type="submission" date="2022-12" db="EMBL/GenBank/DDBJ databases">
        <authorList>
            <person name="Dechsakulwatana C."/>
            <person name="Rungsihiranrut A."/>
            <person name="Muangchinda C."/>
            <person name="Ningthoujam R."/>
            <person name="Klankeo P."/>
            <person name="Pinyakong O."/>
        </authorList>
    </citation>
    <scope>NUCLEOTIDE SEQUENCE</scope>
    <source>
        <strain evidence="4">TL01-2</strain>
    </source>
</reference>
<proteinExistence type="inferred from homology"/>
<evidence type="ECO:0000313" key="4">
    <source>
        <dbReference type="EMBL" id="MDU9695803.1"/>
    </source>
</evidence>
<comment type="caution">
    <text evidence="4">The sequence shown here is derived from an EMBL/GenBank/DDBJ whole genome shotgun (WGS) entry which is preliminary data.</text>
</comment>
<feature type="compositionally biased region" description="Basic and acidic residues" evidence="3">
    <location>
        <begin position="411"/>
        <end position="420"/>
    </location>
</feature>
<reference evidence="4" key="1">
    <citation type="journal article" date="2022" name="J Environ Chem Eng">
        <title>Biodegradation of petroleum oil using a constructed nonpathogenic and heavy metal-tolerant bacterial consortium isolated from marine sponges.</title>
        <authorList>
            <person name="Dechsakulwatana C."/>
            <person name="Rungsihiranrut A."/>
            <person name="Muangchinda C."/>
            <person name="Ningthoujam R."/>
            <person name="Klankeo P."/>
            <person name="Pinyakong O."/>
        </authorList>
    </citation>
    <scope>NUCLEOTIDE SEQUENCE</scope>
    <source>
        <strain evidence="4">TL01-2</strain>
    </source>
</reference>
<sequence length="420" mass="49228">MSFAIIRMQKFKAPDVKGMQIHNYREKESHTNPDIDQEKTGLNYDLLNDSKIEFSEAIQREIDERYKGQKTIRKDAVRLCEFVVTSDRDFFDKLSPEDEKRFFEESLSFLQERYGKENMLYGIVHRDEKTPHMHVGMVPITNDGKLAAKQFFGKKTELQQLQTKFHEHVTEKGFDLERGVSSDRKHIETQRLKALTVKEQVKVLENELKQKQEEKQVLNKSIEDTRSRLSEVKKSLDKVPGFDDLQIKTKGGLFRSETIEMPARDFENIKVLAQGSESLREENKLYKSHNLDLMGENANLKQQLAIVEKDREKFKRERDELRQENQRLSKKLGRTELLLNTIHELYKRAGEKHRYVFENLMGRAKQGINKVLDPFKGDELFSKKDLSKYEKQGFEQSIRDSGGIVRNSSNDNEKDFGPEM</sequence>
<dbReference type="GO" id="GO:0003677">
    <property type="term" value="F:DNA binding"/>
    <property type="evidence" value="ECO:0007669"/>
    <property type="project" value="InterPro"/>
</dbReference>
<feature type="coiled-coil region" evidence="2">
    <location>
        <begin position="290"/>
        <end position="338"/>
    </location>
</feature>
<comment type="similarity">
    <text evidence="1">Belongs to the plasmid mobilization pre family.</text>
</comment>
<dbReference type="GO" id="GO:0006310">
    <property type="term" value="P:DNA recombination"/>
    <property type="evidence" value="ECO:0007669"/>
    <property type="project" value="InterPro"/>
</dbReference>
<evidence type="ECO:0000313" key="5">
    <source>
        <dbReference type="Proteomes" id="UP001269400"/>
    </source>
</evidence>
<evidence type="ECO:0000256" key="2">
    <source>
        <dbReference type="SAM" id="Coils"/>
    </source>
</evidence>
<evidence type="ECO:0000256" key="1">
    <source>
        <dbReference type="ARBA" id="ARBA00010657"/>
    </source>
</evidence>
<organism evidence="4 5">
    <name type="scientific">Priestia aryabhattai</name>
    <name type="common">Bacillus aryabhattai</name>
    <dbReference type="NCBI Taxonomy" id="412384"/>
    <lineage>
        <taxon>Bacteria</taxon>
        <taxon>Bacillati</taxon>
        <taxon>Bacillota</taxon>
        <taxon>Bacilli</taxon>
        <taxon>Bacillales</taxon>
        <taxon>Bacillaceae</taxon>
        <taxon>Priestia</taxon>
    </lineage>
</organism>
<name>A0AAX6NIU1_PRIAR</name>
<dbReference type="RefSeq" id="WP_316911742.1">
    <property type="nucleotide sequence ID" value="NZ_JAPTGD010000020.1"/>
</dbReference>
<gene>
    <name evidence="4" type="ORF">O0Q50_32060</name>
</gene>
<feature type="coiled-coil region" evidence="2">
    <location>
        <begin position="187"/>
        <end position="228"/>
    </location>
</feature>
<accession>A0AAX6NIU1</accession>
<dbReference type="CDD" id="cd17242">
    <property type="entry name" value="MobM_relaxase"/>
    <property type="match status" value="1"/>
</dbReference>
<dbReference type="Proteomes" id="UP001269400">
    <property type="component" value="Unassembled WGS sequence"/>
</dbReference>
<dbReference type="InterPro" id="IPR001668">
    <property type="entry name" value="Mob_Pre"/>
</dbReference>
<protein>
    <submittedName>
        <fullName evidence="4">Plasmid recombination protein</fullName>
    </submittedName>
</protein>